<protein>
    <recommendedName>
        <fullName evidence="2">NAD/GMP synthase domain-containing protein</fullName>
    </recommendedName>
</protein>
<dbReference type="NCBIfam" id="TIGR00268">
    <property type="entry name" value="ATP-dependent sacrificial sulfur transferase LarE"/>
    <property type="match status" value="1"/>
</dbReference>
<dbReference type="InterPro" id="IPR014729">
    <property type="entry name" value="Rossmann-like_a/b/a_fold"/>
</dbReference>
<dbReference type="CDD" id="cd01990">
    <property type="entry name" value="LarE-like"/>
    <property type="match status" value="1"/>
</dbReference>
<dbReference type="PANTHER" id="PTHR43169:SF2">
    <property type="entry name" value="NAD_GMP SYNTHASE DOMAIN-CONTAINING PROTEIN"/>
    <property type="match status" value="1"/>
</dbReference>
<dbReference type="PANTHER" id="PTHR43169">
    <property type="entry name" value="EXSB FAMILY PROTEIN"/>
    <property type="match status" value="1"/>
</dbReference>
<reference evidence="3 4" key="1">
    <citation type="submission" date="2018-04" db="EMBL/GenBank/DDBJ databases">
        <title>Genomic Encyclopedia of Archaeal and Bacterial Type Strains, Phase II (KMG-II): from individual species to whole genera.</title>
        <authorList>
            <person name="Goeker M."/>
        </authorList>
    </citation>
    <scope>NUCLEOTIDE SEQUENCE [LARGE SCALE GENOMIC DNA]</scope>
    <source>
        <strain evidence="3 4">DSM 28823</strain>
    </source>
</reference>
<keyword evidence="4" id="KW-1185">Reference proteome</keyword>
<dbReference type="GO" id="GO:0006163">
    <property type="term" value="P:purine nucleotide metabolic process"/>
    <property type="evidence" value="ECO:0007669"/>
    <property type="project" value="UniProtKB-ARBA"/>
</dbReference>
<organism evidence="3 4">
    <name type="scientific">Mangrovibacterium marinum</name>
    <dbReference type="NCBI Taxonomy" id="1639118"/>
    <lineage>
        <taxon>Bacteria</taxon>
        <taxon>Pseudomonadati</taxon>
        <taxon>Bacteroidota</taxon>
        <taxon>Bacteroidia</taxon>
        <taxon>Marinilabiliales</taxon>
        <taxon>Prolixibacteraceae</taxon>
        <taxon>Mangrovibacterium</taxon>
    </lineage>
</organism>
<feature type="domain" description="NAD/GMP synthase" evidence="2">
    <location>
        <begin position="21"/>
        <end position="88"/>
    </location>
</feature>
<dbReference type="PIRSF" id="PIRSF006661">
    <property type="entry name" value="PP-lp_UCP006661"/>
    <property type="match status" value="1"/>
</dbReference>
<name>A0A2T5C1G8_9BACT</name>
<comment type="caution">
    <text evidence="3">The sequence shown here is derived from an EMBL/GenBank/DDBJ whole genome shotgun (WGS) entry which is preliminary data.</text>
</comment>
<evidence type="ECO:0000313" key="3">
    <source>
        <dbReference type="EMBL" id="PTN08462.1"/>
    </source>
</evidence>
<dbReference type="InterPro" id="IPR022310">
    <property type="entry name" value="NAD/GMP_synthase"/>
</dbReference>
<dbReference type="EMBL" id="QAAD01000008">
    <property type="protein sequence ID" value="PTN08462.1"/>
    <property type="molecule type" value="Genomic_DNA"/>
</dbReference>
<evidence type="ECO:0000256" key="1">
    <source>
        <dbReference type="PIRSR" id="PIRSR006661-1"/>
    </source>
</evidence>
<dbReference type="InterPro" id="IPR005232">
    <property type="entry name" value="LarE"/>
</dbReference>
<dbReference type="Pfam" id="PF02540">
    <property type="entry name" value="NAD_synthase"/>
    <property type="match status" value="1"/>
</dbReference>
<evidence type="ECO:0000259" key="2">
    <source>
        <dbReference type="Pfam" id="PF02540"/>
    </source>
</evidence>
<dbReference type="GO" id="GO:0016783">
    <property type="term" value="F:sulfurtransferase activity"/>
    <property type="evidence" value="ECO:0007669"/>
    <property type="project" value="InterPro"/>
</dbReference>
<gene>
    <name evidence="3" type="ORF">C8N47_10819</name>
</gene>
<feature type="active site" description="Nucleophile and sulfur donor" evidence="1">
    <location>
        <position position="179"/>
    </location>
</feature>
<accession>A0A2T5C1G8</accession>
<dbReference type="InterPro" id="IPR052188">
    <property type="entry name" value="Ni-pincer_cofactor_biosynth"/>
</dbReference>
<proteinExistence type="predicted"/>
<dbReference type="RefSeq" id="WP_170111350.1">
    <property type="nucleotide sequence ID" value="NZ_OY782574.1"/>
</dbReference>
<dbReference type="Proteomes" id="UP000243525">
    <property type="component" value="Unassembled WGS sequence"/>
</dbReference>
<dbReference type="SUPFAM" id="SSF52402">
    <property type="entry name" value="Adenine nucleotide alpha hydrolases-like"/>
    <property type="match status" value="1"/>
</dbReference>
<dbReference type="Gene3D" id="3.40.50.620">
    <property type="entry name" value="HUPs"/>
    <property type="match status" value="1"/>
</dbReference>
<sequence length="279" mass="31975">MNNSQIQNKLEQLEAWFKARKGSIVAFSGGIDSTLVLFLARKFQGKDNAIGVISNSESLKKKDFELAQDFCRDFDITLEVIKTEELVDERYNTNPENRCFFCKEHLFHDLQTIHAKYPDFDVLSGTNHDDLADYRPGLQAAAQYQVLAPMAQCRLTKEEIRAIARHFQLPNWDKPASPCLSSRIPYNHQITREKLKQVEAAENFLNELGFADVRVRHYGSYGQVEVQQAELPRLFAMENQVVDQIKSFGFADVKLDREGLVSGKLNRVINRTEDVSRES</sequence>
<evidence type="ECO:0000313" key="4">
    <source>
        <dbReference type="Proteomes" id="UP000243525"/>
    </source>
</evidence>
<dbReference type="AlphaFoldDB" id="A0A2T5C1G8"/>